<dbReference type="CDD" id="cd10434">
    <property type="entry name" value="GIY-YIG_UvrC_Cho"/>
    <property type="match status" value="1"/>
</dbReference>
<reference evidence="2 3" key="2">
    <citation type="submission" date="2024-03" db="EMBL/GenBank/DDBJ databases">
        <title>The Genome Sequence of Enterococcus sp. DIV2402.</title>
        <authorList>
            <consortium name="The Broad Institute Genomics Platform"/>
            <consortium name="The Broad Institute Microbial Omics Core"/>
            <consortium name="The Broad Institute Genomic Center for Infectious Diseases"/>
            <person name="Earl A."/>
            <person name="Manson A."/>
            <person name="Gilmore M."/>
            <person name="Schwartman J."/>
            <person name="Shea T."/>
            <person name="Abouelleil A."/>
            <person name="Cao P."/>
            <person name="Chapman S."/>
            <person name="Cusick C."/>
            <person name="Young S."/>
            <person name="Neafsey D."/>
            <person name="Nusbaum C."/>
            <person name="Birren B."/>
        </authorList>
    </citation>
    <scope>NUCLEOTIDE SEQUENCE [LARGE SCALE GENOMIC DNA]</scope>
    <source>
        <strain evidence="2 3">DIV2402</strain>
    </source>
</reference>
<dbReference type="RefSeq" id="WP_207940186.1">
    <property type="nucleotide sequence ID" value="NZ_CP147251.1"/>
</dbReference>
<organism evidence="2 3">
    <name type="scientific">Candidatus Enterococcus lowellii</name>
    <dbReference type="NCBI Taxonomy" id="2230877"/>
    <lineage>
        <taxon>Bacteria</taxon>
        <taxon>Bacillati</taxon>
        <taxon>Bacillota</taxon>
        <taxon>Bacilli</taxon>
        <taxon>Lactobacillales</taxon>
        <taxon>Enterococcaceae</taxon>
        <taxon>Enterococcus</taxon>
    </lineage>
</organism>
<dbReference type="PANTHER" id="PTHR30562">
    <property type="entry name" value="UVRC/OXIDOREDUCTASE"/>
    <property type="match status" value="1"/>
</dbReference>
<evidence type="ECO:0000313" key="2">
    <source>
        <dbReference type="EMBL" id="WYJ77706.1"/>
    </source>
</evidence>
<proteinExistence type="predicted"/>
<feature type="domain" description="GIY-YIG" evidence="1">
    <location>
        <begin position="1"/>
        <end position="73"/>
    </location>
</feature>
<reference evidence="2 3" key="1">
    <citation type="submission" date="2021-03" db="EMBL/GenBank/DDBJ databases">
        <authorList>
            <person name="Gilmore M.S."/>
            <person name="Schwartzman J."/>
            <person name="Van Tyne D."/>
            <person name="Martin M."/>
            <person name="Earl A.M."/>
            <person name="Manson A.L."/>
            <person name="Straub T."/>
            <person name="Salamzade R."/>
            <person name="Saavedra J."/>
            <person name="Lebreton F."/>
            <person name="Prichula J."/>
            <person name="Schaufler K."/>
            <person name="Gaca A."/>
            <person name="Sgardioli B."/>
            <person name="Wagenaar J."/>
            <person name="Strong T."/>
        </authorList>
    </citation>
    <scope>NUCLEOTIDE SEQUENCE [LARGE SCALE GENOMIC DNA]</scope>
    <source>
        <strain evidence="2 3">DIV2402</strain>
    </source>
</reference>
<dbReference type="Pfam" id="PF01541">
    <property type="entry name" value="GIY-YIG"/>
    <property type="match status" value="1"/>
</dbReference>
<protein>
    <submittedName>
        <fullName evidence="2">Excinuclease ABC subunit C</fullName>
    </submittedName>
</protein>
<dbReference type="Gene3D" id="3.40.1440.10">
    <property type="entry name" value="GIY-YIG endonuclease"/>
    <property type="match status" value="1"/>
</dbReference>
<dbReference type="EMBL" id="CP147251">
    <property type="protein sequence ID" value="WYJ77706.1"/>
    <property type="molecule type" value="Genomic_DNA"/>
</dbReference>
<accession>A0ABZ2STD2</accession>
<dbReference type="PROSITE" id="PS50164">
    <property type="entry name" value="GIY_YIG"/>
    <property type="match status" value="1"/>
</dbReference>
<keyword evidence="3" id="KW-1185">Reference proteome</keyword>
<dbReference type="InterPro" id="IPR035901">
    <property type="entry name" value="GIY-YIG_endonuc_sf"/>
</dbReference>
<dbReference type="InterPro" id="IPR047296">
    <property type="entry name" value="GIY-YIG_UvrC_Cho"/>
</dbReference>
<name>A0ABZ2STD2_9ENTE</name>
<dbReference type="PANTHER" id="PTHR30562:SF1">
    <property type="entry name" value="UVRABC SYSTEM PROTEIN C"/>
    <property type="match status" value="1"/>
</dbReference>
<evidence type="ECO:0000259" key="1">
    <source>
        <dbReference type="PROSITE" id="PS50164"/>
    </source>
</evidence>
<dbReference type="InterPro" id="IPR050066">
    <property type="entry name" value="UvrABC_protein_C"/>
</dbReference>
<dbReference type="SMART" id="SM00465">
    <property type="entry name" value="GIYc"/>
    <property type="match status" value="1"/>
</dbReference>
<dbReference type="SUPFAM" id="SSF82771">
    <property type="entry name" value="GIY-YIG endonuclease"/>
    <property type="match status" value="1"/>
</dbReference>
<dbReference type="InterPro" id="IPR000305">
    <property type="entry name" value="GIY-YIG_endonuc"/>
</dbReference>
<sequence>MKDQYDEIIYVGKAKNLKQRVRSYFQKNSQHSKKVLRMVFNIHDFDIIQVDTELDALLLECQLIQTYHPLYNQQMNHSLRYSYVTVSPKGIEINSMVSSNSLGPFRQYKKIPIVSQVLSEIYQMPWVNHITMHALIKQLPEMQKIPLNQRLNEITAFFQGTEQSYLPWMEQRISYLSEHLHFELAQALTEQLNILNYFFLQNKELVRFSQQKKLIFSLPLTETTNKYYQISFGQIIHTQILSLNEAFQPIESRVKPFSLTKTTIDPLLILMNYMKKTSKKG</sequence>
<evidence type="ECO:0000313" key="3">
    <source>
        <dbReference type="Proteomes" id="UP000664701"/>
    </source>
</evidence>
<gene>
    <name evidence="2" type="ORF">DOK78_002344</name>
</gene>
<dbReference type="Proteomes" id="UP000664701">
    <property type="component" value="Chromosome"/>
</dbReference>